<name>A0A2S2PUS6_SCHGA</name>
<gene>
    <name evidence="1" type="ORF">g.89500</name>
</gene>
<sequence length="605" mass="70209">MEEKLVYTNMANNSKDLLVNDSSTTICHEFKKINFLPSTVNFVDGYENPVAWQKRFKVCGDQSKDVLFDNLDMKAITQGQYGIQHDTYPEFIKWKLFGYNIVICYEYIAEGKETKALNIISEIESILSSIGNNDPFLKSIRIALNHITFSMKGYLFQLCSIKNMVLEHFIMPNNMNNVNKAGLFGIQTLFFYEYGLPCAQIAKDSALKALSLNGTEAEWYFLMARVLTHWQRTCGNYFECSEQEIKASEMAVKLGNKDHHKLHLIHIYHRMSKNMNKNKNAKNQILEEALKLLIEVIDSTKDFLLLKNCLLSLSKISQNKEYNNDITIILEQLIDALEDSDNGYVHGAIGNYFLFNKKDYLKANFHLKKAYDVKSFGCSIDYIYTFFKINAKTAPVEQMLVDLLKNFTHPVHQEKLLSQIISYLILTKNDLISALKYIPTLLNIKNVTCVYSLMTHRTKFSNYNQEVNLLDVMSEKLSLALKNTTLSTDDQKKVTEVMNILEPYKLYVSNLMKNKEHIFGDKFTNDSKVKTVQYSNETGRNKDSWTHYNYKQAVNSVKNKEEGNWRTLKPDSTPKTTIFMRNNQTQIKKPWYGNQEKSYEFRKKI</sequence>
<evidence type="ECO:0000313" key="1">
    <source>
        <dbReference type="EMBL" id="MBY33153.1"/>
    </source>
</evidence>
<reference evidence="1" key="1">
    <citation type="submission" date="2018-04" db="EMBL/GenBank/DDBJ databases">
        <title>Transcriptome of Schizaphis graminum biotype I.</title>
        <authorList>
            <person name="Scully E.D."/>
            <person name="Geib S.M."/>
            <person name="Palmer N.A."/>
            <person name="Koch K."/>
            <person name="Bradshaw J."/>
            <person name="Heng-Moss T."/>
            <person name="Sarath G."/>
        </authorList>
    </citation>
    <scope>NUCLEOTIDE SEQUENCE</scope>
</reference>
<dbReference type="EMBL" id="GGMR01020534">
    <property type="protein sequence ID" value="MBY33153.1"/>
    <property type="molecule type" value="Transcribed_RNA"/>
</dbReference>
<proteinExistence type="predicted"/>
<organism evidence="1">
    <name type="scientific">Schizaphis graminum</name>
    <name type="common">Green bug aphid</name>
    <dbReference type="NCBI Taxonomy" id="13262"/>
    <lineage>
        <taxon>Eukaryota</taxon>
        <taxon>Metazoa</taxon>
        <taxon>Ecdysozoa</taxon>
        <taxon>Arthropoda</taxon>
        <taxon>Hexapoda</taxon>
        <taxon>Insecta</taxon>
        <taxon>Pterygota</taxon>
        <taxon>Neoptera</taxon>
        <taxon>Paraneoptera</taxon>
        <taxon>Hemiptera</taxon>
        <taxon>Sternorrhyncha</taxon>
        <taxon>Aphidomorpha</taxon>
        <taxon>Aphidoidea</taxon>
        <taxon>Aphididae</taxon>
        <taxon>Aphidini</taxon>
        <taxon>Schizaphis</taxon>
    </lineage>
</organism>
<accession>A0A2S2PUS6</accession>
<dbReference type="AlphaFoldDB" id="A0A2S2PUS6"/>
<protein>
    <submittedName>
        <fullName evidence="1">Uncharacterized protein</fullName>
    </submittedName>
</protein>